<organism evidence="1 2">
    <name type="scientific">Vaccinium darrowii</name>
    <dbReference type="NCBI Taxonomy" id="229202"/>
    <lineage>
        <taxon>Eukaryota</taxon>
        <taxon>Viridiplantae</taxon>
        <taxon>Streptophyta</taxon>
        <taxon>Embryophyta</taxon>
        <taxon>Tracheophyta</taxon>
        <taxon>Spermatophyta</taxon>
        <taxon>Magnoliopsida</taxon>
        <taxon>eudicotyledons</taxon>
        <taxon>Gunneridae</taxon>
        <taxon>Pentapetalae</taxon>
        <taxon>asterids</taxon>
        <taxon>Ericales</taxon>
        <taxon>Ericaceae</taxon>
        <taxon>Vaccinioideae</taxon>
        <taxon>Vaccinieae</taxon>
        <taxon>Vaccinium</taxon>
    </lineage>
</organism>
<proteinExistence type="predicted"/>
<keyword evidence="2" id="KW-1185">Reference proteome</keyword>
<sequence>MATTSEAKVSLKLLIDTKAKRVLFAEAGKDFVDFLFNLLLLPVGTVVRLLTEQTMVGTLGNLYESIEKLSETYFQSSQTKDSILKPEAPFSAMQVPLLPLEGSLAKRYYTCPGNPTKNSNFNGYCSYQYHEYVTDNAGAICPTCKSSLSREIQFVAAGNEVTAVEEGGFVKEEVTYMVMDDLVVTPAMSTISSITMLSKFNVKDVGALEERVVQMGMHEGLKLLKASLQSKTVRTTGKDFVDFLFNILHLPVGTVVKLLQKQTMVGTLGNLYESIQNLSETYFQSNQTKDYALKPKAPFSTTQVPLLSLQGSGSLAKRYYTCLSNQSINNGYGSLKYHEYVADNPRAICPTCNRNLCKEIQYIAAVDEGAAVGEGGFVKEVVTYMVADDLVVTPMSTISSITMLNKFNVKEVGALEERVVDLGMPEVRKSSTPSVLFHLFILKNRTSNRNVSTALEKL</sequence>
<accession>A0ACB7XL93</accession>
<reference evidence="1 2" key="1">
    <citation type="journal article" date="2021" name="Hortic Res">
        <title>High-quality reference genome and annotation aids understanding of berry development for evergreen blueberry (Vaccinium darrowii).</title>
        <authorList>
            <person name="Yu J."/>
            <person name="Hulse-Kemp A.M."/>
            <person name="Babiker E."/>
            <person name="Staton M."/>
        </authorList>
    </citation>
    <scope>NUCLEOTIDE SEQUENCE [LARGE SCALE GENOMIC DNA]</scope>
    <source>
        <strain evidence="2">cv. NJ 8807/NJ 8810</strain>
        <tissue evidence="1">Young leaf</tissue>
    </source>
</reference>
<dbReference type="EMBL" id="CM037160">
    <property type="protein sequence ID" value="KAH7841450.1"/>
    <property type="molecule type" value="Genomic_DNA"/>
</dbReference>
<dbReference type="Proteomes" id="UP000828048">
    <property type="component" value="Chromosome 10"/>
</dbReference>
<evidence type="ECO:0000313" key="2">
    <source>
        <dbReference type="Proteomes" id="UP000828048"/>
    </source>
</evidence>
<gene>
    <name evidence="1" type="ORF">Vadar_030026</name>
</gene>
<comment type="caution">
    <text evidence="1">The sequence shown here is derived from an EMBL/GenBank/DDBJ whole genome shotgun (WGS) entry which is preliminary data.</text>
</comment>
<name>A0ACB7XL93_9ERIC</name>
<protein>
    <submittedName>
        <fullName evidence="1">Uncharacterized protein</fullName>
    </submittedName>
</protein>
<evidence type="ECO:0000313" key="1">
    <source>
        <dbReference type="EMBL" id="KAH7841450.1"/>
    </source>
</evidence>